<dbReference type="Proteomes" id="UP000583944">
    <property type="component" value="Unassembled WGS sequence"/>
</dbReference>
<evidence type="ECO:0000313" key="1">
    <source>
        <dbReference type="EMBL" id="KAF5216507.1"/>
    </source>
</evidence>
<protein>
    <submittedName>
        <fullName evidence="1">Uncharacterized protein</fullName>
    </submittedName>
</protein>
<name>A0A7J6XPZ5_TRYCR</name>
<accession>A0A7J6XPZ5</accession>
<comment type="caution">
    <text evidence="1">The sequence shown here is derived from an EMBL/GenBank/DDBJ whole genome shotgun (WGS) entry which is preliminary data.</text>
</comment>
<sequence>MAAILRLLQKTLHTMHKIMKSTATTKMLPSTMAIAVSLPFSVFSEGGSLGGKFIPYKPWRKGRYTPHCHFSLFFLAVGHSLNDRHNTHNTHIHTYSCVLTTPATREGRGKRKRKKIYIYKYIKGRHNHKINGHKKQQAFHSTHNRWPKNPPLKLHFSPFLLFFSPSCRHALHFSQFPPRLFQARRIFNAPLFFYPVVMCSPLLQQTPNLPSSLFIITTPTGQLNLSPCGENKKRKEKREGTKT</sequence>
<proteinExistence type="predicted"/>
<organism evidence="1 2">
    <name type="scientific">Trypanosoma cruzi</name>
    <dbReference type="NCBI Taxonomy" id="5693"/>
    <lineage>
        <taxon>Eukaryota</taxon>
        <taxon>Discoba</taxon>
        <taxon>Euglenozoa</taxon>
        <taxon>Kinetoplastea</taxon>
        <taxon>Metakinetoplastina</taxon>
        <taxon>Trypanosomatida</taxon>
        <taxon>Trypanosomatidae</taxon>
        <taxon>Trypanosoma</taxon>
        <taxon>Schizotrypanum</taxon>
    </lineage>
</organism>
<gene>
    <name evidence="1" type="ORF">ECC02_010732</name>
</gene>
<evidence type="ECO:0000313" key="2">
    <source>
        <dbReference type="Proteomes" id="UP000583944"/>
    </source>
</evidence>
<dbReference type="VEuPathDB" id="TriTrypDB:ECC02_010732"/>
<dbReference type="AlphaFoldDB" id="A0A7J6XPZ5"/>
<dbReference type="EMBL" id="JABDHM010000198">
    <property type="protein sequence ID" value="KAF5216507.1"/>
    <property type="molecule type" value="Genomic_DNA"/>
</dbReference>
<reference evidence="1 2" key="1">
    <citation type="journal article" date="2019" name="Genome Biol. Evol.">
        <title>Nanopore Sequencing Significantly Improves Genome Assembly of the Protozoan Parasite Trypanosoma cruzi.</title>
        <authorList>
            <person name="Diaz-Viraque F."/>
            <person name="Pita S."/>
            <person name="Greif G."/>
            <person name="de Souza R.C.M."/>
            <person name="Iraola G."/>
            <person name="Robello C."/>
        </authorList>
    </citation>
    <scope>NUCLEOTIDE SEQUENCE [LARGE SCALE GENOMIC DNA]</scope>
    <source>
        <strain evidence="1 2">Berenice</strain>
    </source>
</reference>